<reference evidence="2 3" key="1">
    <citation type="submission" date="2017-11" db="EMBL/GenBank/DDBJ databases">
        <title>Genome sequence of Pseudomonas arsenicoxydans ACM1.</title>
        <authorList>
            <person name="Nascimento F.X."/>
        </authorList>
    </citation>
    <scope>NUCLEOTIDE SEQUENCE [LARGE SCALE GENOMIC DNA]</scope>
    <source>
        <strain evidence="2 3">ACM1</strain>
    </source>
</reference>
<accession>A0A4P6FW06</accession>
<keyword evidence="1" id="KW-0732">Signal</keyword>
<protein>
    <submittedName>
        <fullName evidence="2">Uncharacterized protein</fullName>
    </submittedName>
</protein>
<dbReference type="EMBL" id="CP024767">
    <property type="protein sequence ID" value="QAY82577.1"/>
    <property type="molecule type" value="Genomic_DNA"/>
</dbReference>
<gene>
    <name evidence="2" type="ORF">CUN61_00745</name>
</gene>
<proteinExistence type="predicted"/>
<evidence type="ECO:0000256" key="1">
    <source>
        <dbReference type="SAM" id="SignalP"/>
    </source>
</evidence>
<keyword evidence="3" id="KW-1185">Reference proteome</keyword>
<name>A0A4P6FW06_9PSED</name>
<organism evidence="2 3">
    <name type="scientific">Pseudomonas arsenicoxydans</name>
    <dbReference type="NCBI Taxonomy" id="702115"/>
    <lineage>
        <taxon>Bacteria</taxon>
        <taxon>Pseudomonadati</taxon>
        <taxon>Pseudomonadota</taxon>
        <taxon>Gammaproteobacteria</taxon>
        <taxon>Pseudomonadales</taxon>
        <taxon>Pseudomonadaceae</taxon>
        <taxon>Pseudomonas</taxon>
    </lineage>
</organism>
<evidence type="ECO:0000313" key="2">
    <source>
        <dbReference type="EMBL" id="QAY82577.1"/>
    </source>
</evidence>
<dbReference type="Proteomes" id="UP000291121">
    <property type="component" value="Chromosome"/>
</dbReference>
<sequence length="70" mass="7328">MKKKSIVVHLTLVGASLLAMATSQSTHAMTVKSLSRASSLPQGLWGVSRRRGGSGLARSAGRLLQSPALR</sequence>
<feature type="signal peptide" evidence="1">
    <location>
        <begin position="1"/>
        <end position="28"/>
    </location>
</feature>
<dbReference type="AlphaFoldDB" id="A0A4P6FW06"/>
<feature type="chain" id="PRO_5020370960" evidence="1">
    <location>
        <begin position="29"/>
        <end position="70"/>
    </location>
</feature>
<evidence type="ECO:0000313" key="3">
    <source>
        <dbReference type="Proteomes" id="UP000291121"/>
    </source>
</evidence>